<dbReference type="EMBL" id="JAUTXY010000021">
    <property type="protein sequence ID" value="MEE2061687.1"/>
    <property type="molecule type" value="Genomic_DNA"/>
</dbReference>
<proteinExistence type="predicted"/>
<dbReference type="Proteomes" id="UP001336020">
    <property type="component" value="Unassembled WGS sequence"/>
</dbReference>
<comment type="caution">
    <text evidence="1">The sequence shown here is derived from an EMBL/GenBank/DDBJ whole genome shotgun (WGS) entry which is preliminary data.</text>
</comment>
<reference evidence="1 2" key="1">
    <citation type="submission" date="2023-07" db="EMBL/GenBank/DDBJ databases">
        <authorList>
            <person name="Girao M."/>
            <person name="Carvalho M.F."/>
        </authorList>
    </citation>
    <scope>NUCLEOTIDE SEQUENCE [LARGE SCALE GENOMIC DNA]</scope>
    <source>
        <strain evidence="1 2">YIM65754</strain>
    </source>
</reference>
<keyword evidence="2" id="KW-1185">Reference proteome</keyword>
<sequence length="63" mass="6556">MNNAENTAKLRDVGRDVDDLLSNISTGKDISVVLAESSEAKNAARAAGMTEDEISAAFQSGLS</sequence>
<gene>
    <name evidence="1" type="ORF">Q7514_29610</name>
</gene>
<organism evidence="1 2">
    <name type="scientific">Rhodococcus artemisiae</name>
    <dbReference type="NCBI Taxonomy" id="714159"/>
    <lineage>
        <taxon>Bacteria</taxon>
        <taxon>Bacillati</taxon>
        <taxon>Actinomycetota</taxon>
        <taxon>Actinomycetes</taxon>
        <taxon>Mycobacteriales</taxon>
        <taxon>Nocardiaceae</taxon>
        <taxon>Rhodococcus</taxon>
    </lineage>
</organism>
<dbReference type="RefSeq" id="WP_330136835.1">
    <property type="nucleotide sequence ID" value="NZ_JAUTXY010000021.1"/>
</dbReference>
<name>A0ABU7LKC0_9NOCA</name>
<protein>
    <submittedName>
        <fullName evidence="1">Uncharacterized protein</fullName>
    </submittedName>
</protein>
<evidence type="ECO:0000313" key="2">
    <source>
        <dbReference type="Proteomes" id="UP001336020"/>
    </source>
</evidence>
<accession>A0ABU7LKC0</accession>
<evidence type="ECO:0000313" key="1">
    <source>
        <dbReference type="EMBL" id="MEE2061687.1"/>
    </source>
</evidence>